<dbReference type="EMBL" id="JWTA01000001">
    <property type="protein sequence ID" value="KIC65115.1"/>
    <property type="molecule type" value="Genomic_DNA"/>
</dbReference>
<comment type="caution">
    <text evidence="2">The sequence shown here is derived from an EMBL/GenBank/DDBJ whole genome shotgun (WGS) entry which is preliminary data.</text>
</comment>
<name>A0A0B4DL30_9FLAO</name>
<feature type="transmembrane region" description="Helical" evidence="1">
    <location>
        <begin position="32"/>
        <end position="51"/>
    </location>
</feature>
<dbReference type="Proteomes" id="UP000031167">
    <property type="component" value="Unassembled WGS sequence"/>
</dbReference>
<dbReference type="STRING" id="363331.RM51_01295"/>
<gene>
    <name evidence="2" type="ORF">RM51_01295</name>
</gene>
<feature type="transmembrane region" description="Helical" evidence="1">
    <location>
        <begin position="219"/>
        <end position="247"/>
    </location>
</feature>
<reference evidence="2 3" key="1">
    <citation type="submission" date="2014-12" db="EMBL/GenBank/DDBJ databases">
        <title>Genome sequencing of Chryseobacterium taiwanense TPW19.</title>
        <authorList>
            <person name="Tan P.W."/>
            <person name="Chan K.-G."/>
        </authorList>
    </citation>
    <scope>NUCLEOTIDE SEQUENCE [LARGE SCALE GENOMIC DNA]</scope>
    <source>
        <strain evidence="2 3">TPW19</strain>
    </source>
</reference>
<evidence type="ECO:0000313" key="2">
    <source>
        <dbReference type="EMBL" id="KIC65115.1"/>
    </source>
</evidence>
<feature type="transmembrane region" description="Helical" evidence="1">
    <location>
        <begin position="78"/>
        <end position="102"/>
    </location>
</feature>
<feature type="transmembrane region" description="Helical" evidence="1">
    <location>
        <begin position="133"/>
        <end position="154"/>
    </location>
</feature>
<keyword evidence="1" id="KW-1133">Transmembrane helix</keyword>
<evidence type="ECO:0000256" key="1">
    <source>
        <dbReference type="SAM" id="Phobius"/>
    </source>
</evidence>
<accession>A0A0B4DL30</accession>
<dbReference type="AlphaFoldDB" id="A0A0B4DL30"/>
<protein>
    <recommendedName>
        <fullName evidence="4">DUF4013 domain-containing protein</fullName>
    </recommendedName>
</protein>
<keyword evidence="3" id="KW-1185">Reference proteome</keyword>
<feature type="transmembrane region" description="Helical" evidence="1">
    <location>
        <begin position="160"/>
        <end position="184"/>
    </location>
</feature>
<proteinExistence type="predicted"/>
<organism evidence="2 3">
    <name type="scientific">Chryseobacterium taiwanense</name>
    <dbReference type="NCBI Taxonomy" id="363331"/>
    <lineage>
        <taxon>Bacteria</taxon>
        <taxon>Pseudomonadati</taxon>
        <taxon>Bacteroidota</taxon>
        <taxon>Flavobacteriia</taxon>
        <taxon>Flavobacteriales</taxon>
        <taxon>Weeksellaceae</taxon>
        <taxon>Chryseobacterium group</taxon>
        <taxon>Chryseobacterium</taxon>
    </lineage>
</organism>
<feature type="transmembrane region" description="Helical" evidence="1">
    <location>
        <begin position="267"/>
        <end position="291"/>
    </location>
</feature>
<evidence type="ECO:0008006" key="4">
    <source>
        <dbReference type="Google" id="ProtNLM"/>
    </source>
</evidence>
<dbReference type="OrthoDB" id="1149172at2"/>
<keyword evidence="1" id="KW-0472">Membrane</keyword>
<evidence type="ECO:0000313" key="3">
    <source>
        <dbReference type="Proteomes" id="UP000031167"/>
    </source>
</evidence>
<sequence>MMQFYKKRDFGTFISDSFSFFKLYGKNYFKNYILLNGLLLILMVVVFIFGFKELFGQILGSNISGDSYYFENYFEDNLGMFFTVGAITFVLFMILMIINYLYPVFYLKRLAAGETKIRTDDILGDFKQHLKKIIILCLGMTFIMVPLSFIILGISYALMFIIIGFFIMLLVAPTMFNVITFLMYDYFNSTRGFFESLSYSIRTQFSYANAREGSPYWKYWGSTIVISIILYIISMIFTTIPMIIFFASLTTSAPDGNFEQNPLGSGFGVLFFILYAISVLVSFFTSNMLYVNSGLMYYDSRTDLHQKVELAEIDTIGINE</sequence>
<keyword evidence="1" id="KW-0812">Transmembrane</keyword>